<dbReference type="Gene3D" id="3.40.960.10">
    <property type="entry name" value="VSR Endonuclease"/>
    <property type="match status" value="1"/>
</dbReference>
<dbReference type="PANTHER" id="PTHR38590">
    <property type="entry name" value="BLL0828 PROTEIN"/>
    <property type="match status" value="1"/>
</dbReference>
<accession>A0A2D1R1I2</accession>
<dbReference type="InterPro" id="IPR007569">
    <property type="entry name" value="DUF559"/>
</dbReference>
<name>A0A2D1R1I2_SPHYA</name>
<evidence type="ECO:0000313" key="2">
    <source>
        <dbReference type="EMBL" id="ATP18700.1"/>
    </source>
</evidence>
<sequence>MLTGPGRTVKCARELRRQMTLPEGLLWQALRQRPNGFKFRRQHPAGIYILDFYCAVVRLAIEVDGSSHDGPDALRHDAARTHWLTAQGVTVLRIAAADILRDLPAVVDHIISHSQRLLPLHHSPPASGPPPRSGEE</sequence>
<dbReference type="InterPro" id="IPR047216">
    <property type="entry name" value="Endonuclease_DUF559_bact"/>
</dbReference>
<organism evidence="2 3">
    <name type="scientific">Sphingobium yanoikuyae</name>
    <name type="common">Sphingomonas yanoikuyae</name>
    <dbReference type="NCBI Taxonomy" id="13690"/>
    <lineage>
        <taxon>Bacteria</taxon>
        <taxon>Pseudomonadati</taxon>
        <taxon>Pseudomonadota</taxon>
        <taxon>Alphaproteobacteria</taxon>
        <taxon>Sphingomonadales</taxon>
        <taxon>Sphingomonadaceae</taxon>
        <taxon>Sphingobium</taxon>
    </lineage>
</organism>
<dbReference type="EMBL" id="CP020925">
    <property type="protein sequence ID" value="ATP18700.1"/>
    <property type="molecule type" value="Genomic_DNA"/>
</dbReference>
<dbReference type="SUPFAM" id="SSF52980">
    <property type="entry name" value="Restriction endonuclease-like"/>
    <property type="match status" value="1"/>
</dbReference>
<protein>
    <recommendedName>
        <fullName evidence="1">DUF559 domain-containing protein</fullName>
    </recommendedName>
</protein>
<dbReference type="PANTHER" id="PTHR38590:SF1">
    <property type="entry name" value="BLL0828 PROTEIN"/>
    <property type="match status" value="1"/>
</dbReference>
<dbReference type="InterPro" id="IPR011335">
    <property type="entry name" value="Restrct_endonuc-II-like"/>
</dbReference>
<dbReference type="Pfam" id="PF04480">
    <property type="entry name" value="DUF559"/>
    <property type="match status" value="1"/>
</dbReference>
<dbReference type="Proteomes" id="UP000037029">
    <property type="component" value="Chromosome"/>
</dbReference>
<reference evidence="2 3" key="1">
    <citation type="submission" date="2017-04" db="EMBL/GenBank/DDBJ databases">
        <title>Characterization, genome and methylation analysis of a phthalic acid esters degrading strain Sphingobium yanoikuyae SHJ.</title>
        <authorList>
            <person name="Feng L."/>
        </authorList>
    </citation>
    <scope>NUCLEOTIDE SEQUENCE [LARGE SCALE GENOMIC DNA]</scope>
    <source>
        <strain evidence="2 3">SHJ</strain>
    </source>
</reference>
<gene>
    <name evidence="2" type="ORF">BV87_10005</name>
</gene>
<evidence type="ECO:0000259" key="1">
    <source>
        <dbReference type="Pfam" id="PF04480"/>
    </source>
</evidence>
<proteinExistence type="predicted"/>
<dbReference type="CDD" id="cd01038">
    <property type="entry name" value="Endonuclease_DUF559"/>
    <property type="match status" value="1"/>
</dbReference>
<dbReference type="AlphaFoldDB" id="A0A2D1R1I2"/>
<feature type="domain" description="DUF559" evidence="1">
    <location>
        <begin position="9"/>
        <end position="112"/>
    </location>
</feature>
<dbReference type="RefSeq" id="WP_080993586.1">
    <property type="nucleotide sequence ID" value="NZ_CP020925.1"/>
</dbReference>
<evidence type="ECO:0000313" key="3">
    <source>
        <dbReference type="Proteomes" id="UP000037029"/>
    </source>
</evidence>